<keyword evidence="2" id="KW-1185">Reference proteome</keyword>
<reference evidence="1" key="1">
    <citation type="submission" date="2019-12" db="EMBL/GenBank/DDBJ databases">
        <title>Actinomadura physcomitrii sp. nov., a novel actinomycete isolated from moss [Physcomitrium sphaericum (Ludw) Fuernr].</title>
        <authorList>
            <person name="Zhuang X."/>
        </authorList>
    </citation>
    <scope>NUCLEOTIDE SEQUENCE [LARGE SCALE GENOMIC DNA]</scope>
    <source>
        <strain evidence="1">LD22</strain>
    </source>
</reference>
<dbReference type="EMBL" id="WBMS02000008">
    <property type="protein sequence ID" value="MWA01130.1"/>
    <property type="molecule type" value="Genomic_DNA"/>
</dbReference>
<evidence type="ECO:0000313" key="1">
    <source>
        <dbReference type="EMBL" id="MWA01130.1"/>
    </source>
</evidence>
<dbReference type="Proteomes" id="UP000462055">
    <property type="component" value="Unassembled WGS sequence"/>
</dbReference>
<gene>
    <name evidence="1" type="ORF">F8568_012215</name>
</gene>
<name>A0A6I4M7Z7_9ACTN</name>
<dbReference type="RefSeq" id="WP_160573595.1">
    <property type="nucleotide sequence ID" value="NZ_WBMS02000008.1"/>
</dbReference>
<proteinExistence type="predicted"/>
<dbReference type="AlphaFoldDB" id="A0A6I4M7Z7"/>
<protein>
    <submittedName>
        <fullName evidence="1">Uncharacterized protein</fullName>
    </submittedName>
</protein>
<organism evidence="1 2">
    <name type="scientific">Actinomadura physcomitrii</name>
    <dbReference type="NCBI Taxonomy" id="2650748"/>
    <lineage>
        <taxon>Bacteria</taxon>
        <taxon>Bacillati</taxon>
        <taxon>Actinomycetota</taxon>
        <taxon>Actinomycetes</taxon>
        <taxon>Streptosporangiales</taxon>
        <taxon>Thermomonosporaceae</taxon>
        <taxon>Actinomadura</taxon>
    </lineage>
</organism>
<comment type="caution">
    <text evidence="1">The sequence shown here is derived from an EMBL/GenBank/DDBJ whole genome shotgun (WGS) entry which is preliminary data.</text>
</comment>
<evidence type="ECO:0000313" key="2">
    <source>
        <dbReference type="Proteomes" id="UP000462055"/>
    </source>
</evidence>
<sequence length="53" mass="5649">MSGTPAASCRAPRRNTSGCIARYCTVASMAKTARITFVSPRRSDETRLSDLAG</sequence>
<accession>A0A6I4M7Z7</accession>